<dbReference type="STRING" id="1963862.B4O97_16805"/>
<dbReference type="Proteomes" id="UP000192343">
    <property type="component" value="Unassembled WGS sequence"/>
</dbReference>
<dbReference type="RefSeq" id="WP_083052644.1">
    <property type="nucleotide sequence ID" value="NZ_MWQY01000024.1"/>
</dbReference>
<evidence type="ECO:0000313" key="3">
    <source>
        <dbReference type="Proteomes" id="UP000192343"/>
    </source>
</evidence>
<sequence>MIWKKTRLIFPLLLASALLFFSCAGAPDVPVSNVPAAAVDMPADHPADLTIYFPLETAALADAGQTGLLEDSLVVMRFDRPGPWSIFPERFLFSNGVPRRLEPVQIFGSSKLRQINMILLRTEAQRPAGFLEGRRGKEFFDEDYTRFPLPEALLLLDRSWVKDPLLVRIPRDSPVYKGGMKSLSDLPKESRTELSALDSTARTILDDALRLGSAGGSRRGFRSLLLIPMNAIPFEGYGAYGDGMDLELTFSFDPESEGFSGMLTVTPLGKQSEGGSTPVSERLEEVRIGDLGVFSGATPLLDPDIPRVAGEVYRSGILTRIGSSKVLRPSPVLWEGSFNAYRDERRRFLFSPGIFSYIPGKHPDLSSEDVRKVTGMEQYEFDRMLQGRSIVTLQHAIYGAIPAFIAASASPTELEIAFSDNPRLRESLGEFLRQKARLIWLD</sequence>
<proteinExistence type="predicted"/>
<keyword evidence="3" id="KW-1185">Reference proteome</keyword>
<gene>
    <name evidence="2" type="ORF">B4O97_16805</name>
</gene>
<protein>
    <submittedName>
        <fullName evidence="2">Uncharacterized protein</fullName>
    </submittedName>
</protein>
<feature type="signal peptide" evidence="1">
    <location>
        <begin position="1"/>
        <end position="26"/>
    </location>
</feature>
<keyword evidence="1" id="KW-0732">Signal</keyword>
<name>A0A1Y1RU03_9SPIO</name>
<feature type="chain" id="PRO_5012033494" evidence="1">
    <location>
        <begin position="27"/>
        <end position="442"/>
    </location>
</feature>
<dbReference type="OrthoDB" id="9829466at2"/>
<dbReference type="PROSITE" id="PS51257">
    <property type="entry name" value="PROKAR_LIPOPROTEIN"/>
    <property type="match status" value="1"/>
</dbReference>
<reference evidence="2 3" key="1">
    <citation type="submission" date="2017-03" db="EMBL/GenBank/DDBJ databases">
        <title>Draft Genome sequence of Marispirochaeta sp. strain JC444.</title>
        <authorList>
            <person name="Shivani Y."/>
            <person name="Subhash Y."/>
            <person name="Sasikala C."/>
            <person name="Ramana C."/>
        </authorList>
    </citation>
    <scope>NUCLEOTIDE SEQUENCE [LARGE SCALE GENOMIC DNA]</scope>
    <source>
        <strain evidence="2 3">JC444</strain>
    </source>
</reference>
<dbReference type="EMBL" id="MWQY01000024">
    <property type="protein sequence ID" value="ORC31806.1"/>
    <property type="molecule type" value="Genomic_DNA"/>
</dbReference>
<dbReference type="AlphaFoldDB" id="A0A1Y1RU03"/>
<organism evidence="2 3">
    <name type="scientific">Marispirochaeta aestuarii</name>
    <dbReference type="NCBI Taxonomy" id="1963862"/>
    <lineage>
        <taxon>Bacteria</taxon>
        <taxon>Pseudomonadati</taxon>
        <taxon>Spirochaetota</taxon>
        <taxon>Spirochaetia</taxon>
        <taxon>Spirochaetales</taxon>
        <taxon>Spirochaetaceae</taxon>
        <taxon>Marispirochaeta</taxon>
    </lineage>
</organism>
<evidence type="ECO:0000256" key="1">
    <source>
        <dbReference type="SAM" id="SignalP"/>
    </source>
</evidence>
<evidence type="ECO:0000313" key="2">
    <source>
        <dbReference type="EMBL" id="ORC31806.1"/>
    </source>
</evidence>
<accession>A0A1Y1RU03</accession>
<comment type="caution">
    <text evidence="2">The sequence shown here is derived from an EMBL/GenBank/DDBJ whole genome shotgun (WGS) entry which is preliminary data.</text>
</comment>